<sequence>MIEGIPPEAVQKQVETLSKAVESLASKVDNQAKGEDLCGNNHPSGKLYDPRPFYYCHREDYSTGYCQEAQKDETKVNTVYVMIL</sequence>
<evidence type="ECO:0000313" key="2">
    <source>
        <dbReference type="Proteomes" id="UP000037035"/>
    </source>
</evidence>
<accession>A0A0L6VL50</accession>
<protein>
    <submittedName>
        <fullName evidence="1">Uncharacterized protein</fullName>
    </submittedName>
</protein>
<comment type="caution">
    <text evidence="1">The sequence shown here is derived from an EMBL/GenBank/DDBJ whole genome shotgun (WGS) entry which is preliminary data.</text>
</comment>
<evidence type="ECO:0000313" key="1">
    <source>
        <dbReference type="EMBL" id="KNZ61424.1"/>
    </source>
</evidence>
<dbReference type="EMBL" id="LAVV01004455">
    <property type="protein sequence ID" value="KNZ61424.1"/>
    <property type="molecule type" value="Genomic_DNA"/>
</dbReference>
<gene>
    <name evidence="1" type="ORF">VP01_1400g4</name>
</gene>
<keyword evidence="2" id="KW-1185">Reference proteome</keyword>
<dbReference type="OrthoDB" id="2501372at2759"/>
<dbReference type="AlphaFoldDB" id="A0A0L6VL50"/>
<reference evidence="1 2" key="1">
    <citation type="submission" date="2015-08" db="EMBL/GenBank/DDBJ databases">
        <title>Next Generation Sequencing and Analysis of the Genome of Puccinia sorghi L Schw, the Causal Agent of Maize Common Rust.</title>
        <authorList>
            <person name="Rochi L."/>
            <person name="Burguener G."/>
            <person name="Darino M."/>
            <person name="Turjanski A."/>
            <person name="Kreff E."/>
            <person name="Dieguez M.J."/>
            <person name="Sacco F."/>
        </authorList>
    </citation>
    <scope>NUCLEOTIDE SEQUENCE [LARGE SCALE GENOMIC DNA]</scope>
    <source>
        <strain evidence="1 2">RO10H11247</strain>
    </source>
</reference>
<name>A0A0L6VL50_9BASI</name>
<organism evidence="1 2">
    <name type="scientific">Puccinia sorghi</name>
    <dbReference type="NCBI Taxonomy" id="27349"/>
    <lineage>
        <taxon>Eukaryota</taxon>
        <taxon>Fungi</taxon>
        <taxon>Dikarya</taxon>
        <taxon>Basidiomycota</taxon>
        <taxon>Pucciniomycotina</taxon>
        <taxon>Pucciniomycetes</taxon>
        <taxon>Pucciniales</taxon>
        <taxon>Pucciniaceae</taxon>
        <taxon>Puccinia</taxon>
    </lineage>
</organism>
<dbReference type="VEuPathDB" id="FungiDB:VP01_1400g4"/>
<dbReference type="Proteomes" id="UP000037035">
    <property type="component" value="Unassembled WGS sequence"/>
</dbReference>
<proteinExistence type="predicted"/>